<keyword evidence="3" id="KW-1185">Reference proteome</keyword>
<proteinExistence type="predicted"/>
<dbReference type="EMBL" id="BPRE01000021">
    <property type="protein sequence ID" value="GJE78210.1"/>
    <property type="molecule type" value="Genomic_DNA"/>
</dbReference>
<dbReference type="InterPro" id="IPR039375">
    <property type="entry name" value="NodN-like"/>
</dbReference>
<protein>
    <recommendedName>
        <fullName evidence="1">MaoC-like domain-containing protein</fullName>
    </recommendedName>
</protein>
<dbReference type="Pfam" id="PF01575">
    <property type="entry name" value="MaoC_dehydratas"/>
    <property type="match status" value="1"/>
</dbReference>
<evidence type="ECO:0000259" key="1">
    <source>
        <dbReference type="Pfam" id="PF01575"/>
    </source>
</evidence>
<dbReference type="CDD" id="cd03450">
    <property type="entry name" value="NodN"/>
    <property type="match status" value="1"/>
</dbReference>
<feature type="domain" description="MaoC-like" evidence="1">
    <location>
        <begin position="40"/>
        <end position="146"/>
    </location>
</feature>
<dbReference type="Gene3D" id="3.10.129.10">
    <property type="entry name" value="Hotdog Thioesterase"/>
    <property type="match status" value="1"/>
</dbReference>
<evidence type="ECO:0000313" key="3">
    <source>
        <dbReference type="Proteomes" id="UP001055093"/>
    </source>
</evidence>
<reference evidence="2" key="1">
    <citation type="journal article" date="2021" name="Front. Microbiol.">
        <title>Comprehensive Comparative Genomics and Phenotyping of Methylobacterium Species.</title>
        <authorList>
            <person name="Alessa O."/>
            <person name="Ogura Y."/>
            <person name="Fujitani Y."/>
            <person name="Takami H."/>
            <person name="Hayashi T."/>
            <person name="Sahin N."/>
            <person name="Tani A."/>
        </authorList>
    </citation>
    <scope>NUCLEOTIDE SEQUENCE</scope>
    <source>
        <strain evidence="2">DSM 14458</strain>
    </source>
</reference>
<gene>
    <name evidence="2" type="ORF">BGCPKDLD_4822</name>
</gene>
<comment type="caution">
    <text evidence="2">The sequence shown here is derived from an EMBL/GenBank/DDBJ whole genome shotgun (WGS) entry which is preliminary data.</text>
</comment>
<dbReference type="InterPro" id="IPR029069">
    <property type="entry name" value="HotDog_dom_sf"/>
</dbReference>
<dbReference type="PANTHER" id="PTHR42993">
    <property type="entry name" value="MAOC-LIKE DEHYDRATASE DOMAIN-CONTAINING PROTEIN"/>
    <property type="match status" value="1"/>
</dbReference>
<evidence type="ECO:0000313" key="2">
    <source>
        <dbReference type="EMBL" id="GJE78210.1"/>
    </source>
</evidence>
<dbReference type="InterPro" id="IPR002539">
    <property type="entry name" value="MaoC-like_dom"/>
</dbReference>
<dbReference type="SUPFAM" id="SSF54637">
    <property type="entry name" value="Thioesterase/thiol ester dehydrase-isomerase"/>
    <property type="match status" value="1"/>
</dbReference>
<sequence length="189" mass="19344">MSASPILLHADSPAPLPAPLPAAALPPPGPTAFLAALRERVGTRIGTSAWTLIDQARIDLFAQATGDHQFVHVDPVRAAAETPYGGTVAHGYLTLSILGAAAGEALPAHPCIRAVLNLGADRVRFLAPVPSGTRLRGTFTLTSVTALPEGKAALRLAASVEAEAGEAVRSVLAADLTLMLVLAEPENSA</sequence>
<dbReference type="Proteomes" id="UP001055093">
    <property type="component" value="Unassembled WGS sequence"/>
</dbReference>
<reference evidence="2" key="2">
    <citation type="submission" date="2021-08" db="EMBL/GenBank/DDBJ databases">
        <authorList>
            <person name="Tani A."/>
            <person name="Ola A."/>
            <person name="Ogura Y."/>
            <person name="Katsura K."/>
            <person name="Hayashi T."/>
        </authorList>
    </citation>
    <scope>NUCLEOTIDE SEQUENCE</scope>
    <source>
        <strain evidence="2">DSM 14458</strain>
    </source>
</reference>
<dbReference type="PANTHER" id="PTHR42993:SF1">
    <property type="entry name" value="MAOC-LIKE DEHYDRATASE DOMAIN-CONTAINING PROTEIN"/>
    <property type="match status" value="1"/>
</dbReference>
<name>A0ABQ4V0V4_9HYPH</name>
<organism evidence="2 3">
    <name type="scientific">Methylorubrum suomiense</name>
    <dbReference type="NCBI Taxonomy" id="144191"/>
    <lineage>
        <taxon>Bacteria</taxon>
        <taxon>Pseudomonadati</taxon>
        <taxon>Pseudomonadota</taxon>
        <taxon>Alphaproteobacteria</taxon>
        <taxon>Hyphomicrobiales</taxon>
        <taxon>Methylobacteriaceae</taxon>
        <taxon>Methylorubrum</taxon>
    </lineage>
</organism>
<dbReference type="RefSeq" id="WP_283207423.1">
    <property type="nucleotide sequence ID" value="NZ_BPRE01000021.1"/>
</dbReference>
<accession>A0ABQ4V0V4</accession>